<accession>A0AAD9VGF9</accession>
<evidence type="ECO:0000313" key="2">
    <source>
        <dbReference type="Proteomes" id="UP001249851"/>
    </source>
</evidence>
<protein>
    <submittedName>
        <fullName evidence="1">Uncharacterized protein</fullName>
    </submittedName>
</protein>
<organism evidence="1 2">
    <name type="scientific">Acropora cervicornis</name>
    <name type="common">Staghorn coral</name>
    <dbReference type="NCBI Taxonomy" id="6130"/>
    <lineage>
        <taxon>Eukaryota</taxon>
        <taxon>Metazoa</taxon>
        <taxon>Cnidaria</taxon>
        <taxon>Anthozoa</taxon>
        <taxon>Hexacorallia</taxon>
        <taxon>Scleractinia</taxon>
        <taxon>Astrocoeniina</taxon>
        <taxon>Acroporidae</taxon>
        <taxon>Acropora</taxon>
    </lineage>
</organism>
<proteinExistence type="predicted"/>
<dbReference type="AlphaFoldDB" id="A0AAD9VGF9"/>
<comment type="caution">
    <text evidence="1">The sequence shown here is derived from an EMBL/GenBank/DDBJ whole genome shotgun (WGS) entry which is preliminary data.</text>
</comment>
<dbReference type="Proteomes" id="UP001249851">
    <property type="component" value="Unassembled WGS sequence"/>
</dbReference>
<evidence type="ECO:0000313" key="1">
    <source>
        <dbReference type="EMBL" id="KAK2572975.1"/>
    </source>
</evidence>
<reference evidence="1" key="2">
    <citation type="journal article" date="2023" name="Science">
        <title>Genomic signatures of disease resistance in endangered staghorn corals.</title>
        <authorList>
            <person name="Vollmer S.V."/>
            <person name="Selwyn J.D."/>
            <person name="Despard B.A."/>
            <person name="Roesel C.L."/>
        </authorList>
    </citation>
    <scope>NUCLEOTIDE SEQUENCE</scope>
    <source>
        <strain evidence="1">K2</strain>
    </source>
</reference>
<keyword evidence="2" id="KW-1185">Reference proteome</keyword>
<gene>
    <name evidence="1" type="ORF">P5673_001996</name>
</gene>
<dbReference type="EMBL" id="JARQWQ010000003">
    <property type="protein sequence ID" value="KAK2572975.1"/>
    <property type="molecule type" value="Genomic_DNA"/>
</dbReference>
<name>A0AAD9VGF9_ACRCE</name>
<sequence>MSFENAYLTEGLKNLKEQRRSSCSLLTRYLLEEYAKRENEAAAFKSRYENAYIRAYGSHQPLRDVLPRDSTVDIIRPGRRESCPAFVSFFG</sequence>
<reference evidence="1" key="1">
    <citation type="journal article" date="2023" name="G3 (Bethesda)">
        <title>Whole genome assembly and annotation of the endangered Caribbean coral Acropora cervicornis.</title>
        <authorList>
            <person name="Selwyn J.D."/>
            <person name="Vollmer S.V."/>
        </authorList>
    </citation>
    <scope>NUCLEOTIDE SEQUENCE</scope>
    <source>
        <strain evidence="1">K2</strain>
    </source>
</reference>